<dbReference type="Proteomes" id="UP001162992">
    <property type="component" value="Chromosome 19"/>
</dbReference>
<proteinExistence type="predicted"/>
<accession>A0ACC2AVC5</accession>
<organism evidence="1 2">
    <name type="scientific">Diphasiastrum complanatum</name>
    <name type="common">Issler's clubmoss</name>
    <name type="synonym">Lycopodium complanatum</name>
    <dbReference type="NCBI Taxonomy" id="34168"/>
    <lineage>
        <taxon>Eukaryota</taxon>
        <taxon>Viridiplantae</taxon>
        <taxon>Streptophyta</taxon>
        <taxon>Embryophyta</taxon>
        <taxon>Tracheophyta</taxon>
        <taxon>Lycopodiopsida</taxon>
        <taxon>Lycopodiales</taxon>
        <taxon>Lycopodiaceae</taxon>
        <taxon>Lycopodioideae</taxon>
        <taxon>Diphasiastrum</taxon>
    </lineage>
</organism>
<reference evidence="2" key="1">
    <citation type="journal article" date="2024" name="Proc. Natl. Acad. Sci. U.S.A.">
        <title>Extraordinary preservation of gene collinearity over three hundred million years revealed in homosporous lycophytes.</title>
        <authorList>
            <person name="Li C."/>
            <person name="Wickell D."/>
            <person name="Kuo L.Y."/>
            <person name="Chen X."/>
            <person name="Nie B."/>
            <person name="Liao X."/>
            <person name="Peng D."/>
            <person name="Ji J."/>
            <person name="Jenkins J."/>
            <person name="Williams M."/>
            <person name="Shu S."/>
            <person name="Plott C."/>
            <person name="Barry K."/>
            <person name="Rajasekar S."/>
            <person name="Grimwood J."/>
            <person name="Han X."/>
            <person name="Sun S."/>
            <person name="Hou Z."/>
            <person name="He W."/>
            <person name="Dai G."/>
            <person name="Sun C."/>
            <person name="Schmutz J."/>
            <person name="Leebens-Mack J.H."/>
            <person name="Li F.W."/>
            <person name="Wang L."/>
        </authorList>
    </citation>
    <scope>NUCLEOTIDE SEQUENCE [LARGE SCALE GENOMIC DNA]</scope>
    <source>
        <strain evidence="2">cv. PW_Plant_1</strain>
    </source>
</reference>
<gene>
    <name evidence="1" type="ORF">O6H91_19G054000</name>
</gene>
<dbReference type="EMBL" id="CM055110">
    <property type="protein sequence ID" value="KAJ7521429.1"/>
    <property type="molecule type" value="Genomic_DNA"/>
</dbReference>
<evidence type="ECO:0000313" key="2">
    <source>
        <dbReference type="Proteomes" id="UP001162992"/>
    </source>
</evidence>
<keyword evidence="2" id="KW-1185">Reference proteome</keyword>
<evidence type="ECO:0000313" key="1">
    <source>
        <dbReference type="EMBL" id="KAJ7521429.1"/>
    </source>
</evidence>
<name>A0ACC2AVC5_DIPCM</name>
<protein>
    <submittedName>
        <fullName evidence="1">Uncharacterized protein</fullName>
    </submittedName>
</protein>
<comment type="caution">
    <text evidence="1">The sequence shown here is derived from an EMBL/GenBank/DDBJ whole genome shotgun (WGS) entry which is preliminary data.</text>
</comment>
<sequence>MHSKRAGNLTPITTMELERIYRLLFLAILVNVARQTQARFLPGPWIYAAHATFYGTEDALATMGGACGYGNLYQSGYGTATTALSSVLFKNGLGCGGCYQIRCVNSKYCYRGNPSVTVTATNLCPANWARPTNDGGWCNPPREHFDMSKPVFMKIAFWRAGIVPVAYRRVPCLKEGGIRFNLQGNYWWLLVYITNVGGPGDISRVHVKGSSTGWIPMTRNWGAAFQVFHSFQGQSISFMITAASTRETIIAWNVAPRWWRQGAIYSGGQLR</sequence>